<dbReference type="InterPro" id="IPR036188">
    <property type="entry name" value="FAD/NAD-bd_sf"/>
</dbReference>
<evidence type="ECO:0000259" key="1">
    <source>
        <dbReference type="Pfam" id="PF01266"/>
    </source>
</evidence>
<dbReference type="Proteomes" id="UP000242877">
    <property type="component" value="Unassembled WGS sequence"/>
</dbReference>
<dbReference type="EMBL" id="AZGZ01000027">
    <property type="protein sequence ID" value="KZZ88289.1"/>
    <property type="molecule type" value="Genomic_DNA"/>
</dbReference>
<reference evidence="2 3" key="1">
    <citation type="journal article" date="2016" name="Genome Biol. Evol.">
        <title>Divergent and convergent evolution of fungal pathogenicity.</title>
        <authorList>
            <person name="Shang Y."/>
            <person name="Xiao G."/>
            <person name="Zheng P."/>
            <person name="Cen K."/>
            <person name="Zhan S."/>
            <person name="Wang C."/>
        </authorList>
    </citation>
    <scope>NUCLEOTIDE SEQUENCE [LARGE SCALE GENOMIC DNA]</scope>
    <source>
        <strain evidence="2 3">ARSEF 7405</strain>
    </source>
</reference>
<dbReference type="PANTHER" id="PTHR13847">
    <property type="entry name" value="SARCOSINE DEHYDROGENASE-RELATED"/>
    <property type="match status" value="1"/>
</dbReference>
<organism evidence="2 3">
    <name type="scientific">Ascosphaera apis ARSEF 7405</name>
    <dbReference type="NCBI Taxonomy" id="392613"/>
    <lineage>
        <taxon>Eukaryota</taxon>
        <taxon>Fungi</taxon>
        <taxon>Dikarya</taxon>
        <taxon>Ascomycota</taxon>
        <taxon>Pezizomycotina</taxon>
        <taxon>Eurotiomycetes</taxon>
        <taxon>Eurotiomycetidae</taxon>
        <taxon>Onygenales</taxon>
        <taxon>Ascosphaeraceae</taxon>
        <taxon>Ascosphaera</taxon>
    </lineage>
</organism>
<dbReference type="Gene3D" id="3.50.50.60">
    <property type="entry name" value="FAD/NAD(P)-binding domain"/>
    <property type="match status" value="1"/>
</dbReference>
<sequence length="520" mass="57175">MSLIDLLWEGVPAPAHVKIAAFKRVHADPGIPSTRSTDSFWLADKHPQFDGEPTAPLPEEAFCVIIGSGITGASAARNIVRTRLGAEGEKLTSEARNGNIVMLDAREVVGGATGRNGGHVNEVAYSEYPYFKAVYGKEAAQKIMRFRIGHLAETVKMAEEEGLTEVGQVRKVTTESVAFDAGAWKEMLENLEVFKKDFGEEVDEWRAVHKEDLKNHGTETADGIILSPAGAAWPYRLLTSLYANLTKDDKNFSVFPFTPVTKIERNNDTSYLVITPRGIIKTKHILHATNSHVGHHLPGLRARVMPLRGQMSAQTPPSTFEFRGDNTSWSFGYQVGFDYLTQLPKDTPSKDKDLVEGQEMMFGGGLVQARHHGFEELGVVDDSVLNPTIGQHLSIMLNKAFTCAKDEPFIVKSMWTGIMGFSTDGQPWVGRVPESATGRKTPAKETKADDAVPSGEWVAAGYSGEGMVQAWGCGKAVSMMILGLEEQTKSWFPEQFIITEKRLAEQAFDKHVKVPEAVKL</sequence>
<dbReference type="GO" id="GO:0005737">
    <property type="term" value="C:cytoplasm"/>
    <property type="evidence" value="ECO:0007669"/>
    <property type="project" value="TreeGrafter"/>
</dbReference>
<accession>A0A167W1C5</accession>
<dbReference type="VEuPathDB" id="FungiDB:AAP_05110"/>
<protein>
    <submittedName>
        <fullName evidence="2">FAD dependent oxidoreductase</fullName>
    </submittedName>
</protein>
<dbReference type="AlphaFoldDB" id="A0A167W1C5"/>
<dbReference type="Gene3D" id="3.30.9.10">
    <property type="entry name" value="D-Amino Acid Oxidase, subunit A, domain 2"/>
    <property type="match status" value="1"/>
</dbReference>
<evidence type="ECO:0000313" key="3">
    <source>
        <dbReference type="Proteomes" id="UP000242877"/>
    </source>
</evidence>
<evidence type="ECO:0000313" key="2">
    <source>
        <dbReference type="EMBL" id="KZZ88289.1"/>
    </source>
</evidence>
<dbReference type="PANTHER" id="PTHR13847:SF213">
    <property type="entry name" value="DEPENDENT OXIDOREDUCTASE, PUTATIVE-RELATED"/>
    <property type="match status" value="1"/>
</dbReference>
<gene>
    <name evidence="2" type="ORF">AAP_05110</name>
</gene>
<dbReference type="SUPFAM" id="SSF51905">
    <property type="entry name" value="FAD/NAD(P)-binding domain"/>
    <property type="match status" value="1"/>
</dbReference>
<dbReference type="OrthoDB" id="4199868at2759"/>
<keyword evidence="3" id="KW-1185">Reference proteome</keyword>
<dbReference type="InterPro" id="IPR006076">
    <property type="entry name" value="FAD-dep_OxRdtase"/>
</dbReference>
<dbReference type="Pfam" id="PF01266">
    <property type="entry name" value="DAO"/>
    <property type="match status" value="1"/>
</dbReference>
<name>A0A167W1C5_9EURO</name>
<feature type="domain" description="FAD dependent oxidoreductase" evidence="1">
    <location>
        <begin position="64"/>
        <end position="478"/>
    </location>
</feature>
<proteinExistence type="predicted"/>
<comment type="caution">
    <text evidence="2">The sequence shown here is derived from an EMBL/GenBank/DDBJ whole genome shotgun (WGS) entry which is preliminary data.</text>
</comment>